<reference evidence="2 3" key="1">
    <citation type="submission" date="2015-09" db="EMBL/GenBank/DDBJ databases">
        <title>Draft Genome Sequence of the Strain BR 3267 (Bradyrhizobium yuanmingense) recommended as inoculant for cowpea in Brazil.</title>
        <authorList>
            <person name="Simoes-Araujo J.L."/>
            <person name="Zilli J.E."/>
        </authorList>
    </citation>
    <scope>NUCLEOTIDE SEQUENCE [LARGE SCALE GENOMIC DNA]</scope>
    <source>
        <strain evidence="2 3">BR3267</strain>
    </source>
</reference>
<feature type="transmembrane region" description="Helical" evidence="1">
    <location>
        <begin position="41"/>
        <end position="62"/>
    </location>
</feature>
<dbReference type="InterPro" id="IPR021493">
    <property type="entry name" value="DUF3147"/>
</dbReference>
<evidence type="ECO:0000313" key="3">
    <source>
        <dbReference type="Proteomes" id="UP000051380"/>
    </source>
</evidence>
<comment type="caution">
    <text evidence="2">The sequence shown here is derived from an EMBL/GenBank/DDBJ whole genome shotgun (WGS) entry which is preliminary data.</text>
</comment>
<keyword evidence="1" id="KW-0472">Membrane</keyword>
<evidence type="ECO:0000313" key="2">
    <source>
        <dbReference type="EMBL" id="KRP99516.1"/>
    </source>
</evidence>
<dbReference type="STRING" id="108015.GA0061099_1001616"/>
<organism evidence="2 3">
    <name type="scientific">Bradyrhizobium yuanmingense</name>
    <dbReference type="NCBI Taxonomy" id="108015"/>
    <lineage>
        <taxon>Bacteria</taxon>
        <taxon>Pseudomonadati</taxon>
        <taxon>Pseudomonadota</taxon>
        <taxon>Alphaproteobacteria</taxon>
        <taxon>Hyphomicrobiales</taxon>
        <taxon>Nitrobacteraceae</taxon>
        <taxon>Bradyrhizobium</taxon>
    </lineage>
</organism>
<name>A0A0R3CTI8_9BRAD</name>
<evidence type="ECO:0008006" key="4">
    <source>
        <dbReference type="Google" id="ProtNLM"/>
    </source>
</evidence>
<gene>
    <name evidence="2" type="ORF">AOQ72_13485</name>
</gene>
<feature type="transmembrane region" description="Helical" evidence="1">
    <location>
        <begin position="83"/>
        <end position="108"/>
    </location>
</feature>
<protein>
    <recommendedName>
        <fullName evidence="4">DUF3147 family protein</fullName>
    </recommendedName>
</protein>
<feature type="transmembrane region" description="Helical" evidence="1">
    <location>
        <begin position="18"/>
        <end position="35"/>
    </location>
</feature>
<dbReference type="Proteomes" id="UP000051380">
    <property type="component" value="Unassembled WGS sequence"/>
</dbReference>
<keyword evidence="1" id="KW-0812">Transmembrane</keyword>
<accession>A0A0R3CTI8</accession>
<keyword evidence="1" id="KW-1133">Transmembrane helix</keyword>
<dbReference type="OrthoDB" id="8250301at2"/>
<dbReference type="Pfam" id="PF11345">
    <property type="entry name" value="DUF3147"/>
    <property type="match status" value="1"/>
</dbReference>
<dbReference type="EMBL" id="LJYF01000012">
    <property type="protein sequence ID" value="KRP99516.1"/>
    <property type="molecule type" value="Genomic_DNA"/>
</dbReference>
<dbReference type="AlphaFoldDB" id="A0A0R3CTI8"/>
<sequence length="162" mass="16991">MLVKLSTSALKETRWYEYAIRFVLGGGATVLAGVIGSKFGLSVGGLFLALPAIFCASATLIESHERHAKEKAGLSGRRRGQKAAALDAAGAALGSIGLAAFAAIFHLIVGASVALAFFAALTVWAIVSVSAWWLRRKLRNVSHKSRRSGHSPSATGSRFAKP</sequence>
<evidence type="ECO:0000256" key="1">
    <source>
        <dbReference type="SAM" id="Phobius"/>
    </source>
</evidence>
<feature type="transmembrane region" description="Helical" evidence="1">
    <location>
        <begin position="114"/>
        <end position="134"/>
    </location>
</feature>
<dbReference type="RefSeq" id="WP_057026875.1">
    <property type="nucleotide sequence ID" value="NZ_LJYF01000012.1"/>
</dbReference>
<proteinExistence type="predicted"/>